<dbReference type="PANTHER" id="PTHR36834:SF1">
    <property type="entry name" value="INTEGRAL MEMBRANE PROTEIN"/>
    <property type="match status" value="1"/>
</dbReference>
<proteinExistence type="predicted"/>
<accession>A0ABS0EZM6</accession>
<gene>
    <name evidence="4" type="ORF">IW967_01130</name>
</gene>
<evidence type="ECO:0000313" key="4">
    <source>
        <dbReference type="EMBL" id="MBF8376492.1"/>
    </source>
</evidence>
<protein>
    <submittedName>
        <fullName evidence="4">VanZ family protein</fullName>
    </submittedName>
</protein>
<feature type="transmembrane region" description="Helical" evidence="2">
    <location>
        <begin position="37"/>
        <end position="56"/>
    </location>
</feature>
<feature type="transmembrane region" description="Helical" evidence="2">
    <location>
        <begin position="88"/>
        <end position="108"/>
    </location>
</feature>
<organism evidence="4 5">
    <name type="scientific">Alicyclobacillus mali</name>
    <name type="common">ex Roth et al. 2021</name>
    <dbReference type="NCBI Taxonomy" id="1123961"/>
    <lineage>
        <taxon>Bacteria</taxon>
        <taxon>Bacillati</taxon>
        <taxon>Bacillota</taxon>
        <taxon>Bacilli</taxon>
        <taxon>Bacillales</taxon>
        <taxon>Alicyclobacillaceae</taxon>
        <taxon>Alicyclobacillus</taxon>
    </lineage>
</organism>
<keyword evidence="2" id="KW-0472">Membrane</keyword>
<keyword evidence="2" id="KW-1133">Transmembrane helix</keyword>
<evidence type="ECO:0000256" key="2">
    <source>
        <dbReference type="SAM" id="Phobius"/>
    </source>
</evidence>
<dbReference type="PANTHER" id="PTHR36834">
    <property type="entry name" value="MEMBRANE PROTEIN-RELATED"/>
    <property type="match status" value="1"/>
</dbReference>
<feature type="transmembrane region" description="Helical" evidence="2">
    <location>
        <begin position="115"/>
        <end position="138"/>
    </location>
</feature>
<sequence length="203" mass="22653">MITFLPFGLMFWGAYTVTWVVRAAVHRWHLEWRALCAHHALFLYALWMVDAALFPIPLHGVPSWPEIDMSPWETLRSALNVRTGVWQIFARSLAQFVPLGVALPALYASMRRLSLVLMVSFFAGAALQVAGLIISARIGIPYRLFEVDDILFNCVGAAIGFGLWRAQALIRVPRPTSATLEEMGDMPRGERGTWSLGSKAKSP</sequence>
<evidence type="ECO:0000256" key="1">
    <source>
        <dbReference type="SAM" id="MobiDB-lite"/>
    </source>
</evidence>
<keyword evidence="2" id="KW-0812">Transmembrane</keyword>
<comment type="caution">
    <text evidence="4">The sequence shown here is derived from an EMBL/GenBank/DDBJ whole genome shotgun (WGS) entry which is preliminary data.</text>
</comment>
<feature type="domain" description="VanZ-like" evidence="3">
    <location>
        <begin position="53"/>
        <end position="165"/>
    </location>
</feature>
<reference evidence="4 5" key="1">
    <citation type="submission" date="2020-11" db="EMBL/GenBank/DDBJ databases">
        <title>Genomic insight of Alicyclobacillus mali FL 18 reveals a new arsenic-resistant strain, with potential in environmental biotechnology.</title>
        <authorList>
            <person name="Fiorentino G."/>
            <person name="Gallo G."/>
            <person name="Aulitto M."/>
        </authorList>
    </citation>
    <scope>NUCLEOTIDE SEQUENCE [LARGE SCALE GENOMIC DNA]</scope>
    <source>
        <strain evidence="4 5">FL 18</strain>
    </source>
</reference>
<dbReference type="RefSeq" id="WP_195866853.1">
    <property type="nucleotide sequence ID" value="NZ_JADPKZ010000020.1"/>
</dbReference>
<name>A0ABS0EZM6_9BACL</name>
<evidence type="ECO:0000313" key="5">
    <source>
        <dbReference type="Proteomes" id="UP000642910"/>
    </source>
</evidence>
<feature type="region of interest" description="Disordered" evidence="1">
    <location>
        <begin position="180"/>
        <end position="203"/>
    </location>
</feature>
<keyword evidence="5" id="KW-1185">Reference proteome</keyword>
<dbReference type="EMBL" id="JADPKZ010000020">
    <property type="protein sequence ID" value="MBF8376492.1"/>
    <property type="molecule type" value="Genomic_DNA"/>
</dbReference>
<dbReference type="InterPro" id="IPR006976">
    <property type="entry name" value="VanZ-like"/>
</dbReference>
<feature type="transmembrane region" description="Helical" evidence="2">
    <location>
        <begin position="6"/>
        <end position="25"/>
    </location>
</feature>
<dbReference type="Pfam" id="PF04892">
    <property type="entry name" value="VanZ"/>
    <property type="match status" value="1"/>
</dbReference>
<dbReference type="InterPro" id="IPR053150">
    <property type="entry name" value="Teicoplanin_resist-assoc"/>
</dbReference>
<evidence type="ECO:0000259" key="3">
    <source>
        <dbReference type="Pfam" id="PF04892"/>
    </source>
</evidence>
<dbReference type="Proteomes" id="UP000642910">
    <property type="component" value="Unassembled WGS sequence"/>
</dbReference>